<feature type="domain" description="Carbohydrate kinase FGGY C-terminal" evidence="8">
    <location>
        <begin position="254"/>
        <end position="445"/>
    </location>
</feature>
<evidence type="ECO:0000259" key="8">
    <source>
        <dbReference type="Pfam" id="PF02782"/>
    </source>
</evidence>
<dbReference type="AlphaFoldDB" id="A0A6J4UJ15"/>
<dbReference type="InterPro" id="IPR013449">
    <property type="entry name" value="Rhamnulokinase"/>
</dbReference>
<evidence type="ECO:0000259" key="7">
    <source>
        <dbReference type="Pfam" id="PF00370"/>
    </source>
</evidence>
<reference evidence="9" key="1">
    <citation type="submission" date="2020-02" db="EMBL/GenBank/DDBJ databases">
        <authorList>
            <person name="Meier V. D."/>
        </authorList>
    </citation>
    <scope>NUCLEOTIDE SEQUENCE</scope>
    <source>
        <strain evidence="9">AVDCRST_MAG59</strain>
    </source>
</reference>
<dbReference type="SUPFAM" id="SSF53067">
    <property type="entry name" value="Actin-like ATPase domain"/>
    <property type="match status" value="2"/>
</dbReference>
<evidence type="ECO:0000256" key="5">
    <source>
        <dbReference type="ARBA" id="ARBA00022840"/>
    </source>
</evidence>
<dbReference type="Pfam" id="PF00370">
    <property type="entry name" value="FGGY_N"/>
    <property type="match status" value="1"/>
</dbReference>
<evidence type="ECO:0000256" key="2">
    <source>
        <dbReference type="ARBA" id="ARBA00022679"/>
    </source>
</evidence>
<dbReference type="GO" id="GO:0008993">
    <property type="term" value="F:rhamnulokinase activity"/>
    <property type="evidence" value="ECO:0007669"/>
    <property type="project" value="UniProtKB-EC"/>
</dbReference>
<sequence length="489" mass="53012">MVALAVDLGASGGRVVAGGFDGALLSVNEVRRFPNDPVRVHGRLHWDVLRLFHEVKQGIRAADRGGGDRVETVGIDTWGLDFGLLDRHGELLGNPYHYRDRQTDGVMEEVVRIVPRAEIYARTGIQFMQINSLYQLFALARAGSTALEAARTLLMMPDLFRSFLTGERCCEYTDATTTQFVALADGDWDRDLLARLGLPVDLLPPMVPPFGCPAPLAAGVAEEIGVGAVKVVAVAGHDTASAVLAVPATGPDFAYLSCGTWSLCGTEVDRPVVDERSLGWNFTNEGGLEGRYRLLRNIMGLWLVEECRRTWSRDGFAVPYEGLAAAAEELPPFVSFVDPDNPRFLHPGDMPGRIAAFCTETGQPAPEGPGQTLRCILESLALKYRLVLERTERLAGKQFPGLHVVGGGSRNALLMRMTAEAIGRPVWAGPSEATAVGNLLGQLIAGGRIGGVRQAREVVRVSMPVETFEPTGAAGWDEAFERFSEIARY</sequence>
<feature type="domain" description="Carbohydrate kinase FGGY N-terminal" evidence="7">
    <location>
        <begin position="3"/>
        <end position="244"/>
    </location>
</feature>
<comment type="similarity">
    <text evidence="1">Belongs to the FGGY kinase family.</text>
</comment>
<evidence type="ECO:0000256" key="3">
    <source>
        <dbReference type="ARBA" id="ARBA00022741"/>
    </source>
</evidence>
<dbReference type="InterPro" id="IPR018484">
    <property type="entry name" value="FGGY_N"/>
</dbReference>
<keyword evidence="3" id="KW-0547">Nucleotide-binding</keyword>
<evidence type="ECO:0000256" key="1">
    <source>
        <dbReference type="ARBA" id="ARBA00009156"/>
    </source>
</evidence>
<evidence type="ECO:0000256" key="4">
    <source>
        <dbReference type="ARBA" id="ARBA00022777"/>
    </source>
</evidence>
<evidence type="ECO:0000313" key="9">
    <source>
        <dbReference type="EMBL" id="CAA9550772.1"/>
    </source>
</evidence>
<dbReference type="EC" id="2.7.1.5" evidence="9"/>
<dbReference type="PANTHER" id="PTHR43095:SF2">
    <property type="entry name" value="GLUCONOKINASE"/>
    <property type="match status" value="1"/>
</dbReference>
<accession>A0A6J4UJ15</accession>
<keyword evidence="5" id="KW-0067">ATP-binding</keyword>
<dbReference type="PANTHER" id="PTHR43095">
    <property type="entry name" value="SUGAR KINASE"/>
    <property type="match status" value="1"/>
</dbReference>
<dbReference type="CDD" id="cd07771">
    <property type="entry name" value="ASKHA_NBD_FGGY_RhaB-like"/>
    <property type="match status" value="1"/>
</dbReference>
<dbReference type="GO" id="GO:0019301">
    <property type="term" value="P:rhamnose catabolic process"/>
    <property type="evidence" value="ECO:0007669"/>
    <property type="project" value="InterPro"/>
</dbReference>
<protein>
    <submittedName>
        <fullName evidence="9">Rhamnulokinase</fullName>
        <ecNumber evidence="9">2.7.1.5</ecNumber>
    </submittedName>
</protein>
<dbReference type="InterPro" id="IPR043129">
    <property type="entry name" value="ATPase_NBD"/>
</dbReference>
<keyword evidence="6" id="KW-0684">Rhamnose metabolism</keyword>
<organism evidence="9">
    <name type="scientific">uncultured Thermomicrobiales bacterium</name>
    <dbReference type="NCBI Taxonomy" id="1645740"/>
    <lineage>
        <taxon>Bacteria</taxon>
        <taxon>Pseudomonadati</taxon>
        <taxon>Thermomicrobiota</taxon>
        <taxon>Thermomicrobia</taxon>
        <taxon>Thermomicrobiales</taxon>
        <taxon>environmental samples</taxon>
    </lineage>
</organism>
<keyword evidence="4 9" id="KW-0418">Kinase</keyword>
<dbReference type="GO" id="GO:0005524">
    <property type="term" value="F:ATP binding"/>
    <property type="evidence" value="ECO:0007669"/>
    <property type="project" value="UniProtKB-KW"/>
</dbReference>
<gene>
    <name evidence="9" type="ORF">AVDCRST_MAG59-1740</name>
</gene>
<evidence type="ECO:0000256" key="6">
    <source>
        <dbReference type="ARBA" id="ARBA00023308"/>
    </source>
</evidence>
<name>A0A6J4UJ15_9BACT</name>
<dbReference type="InterPro" id="IPR050406">
    <property type="entry name" value="FGGY_Carb_Kinase"/>
</dbReference>
<keyword evidence="2 9" id="KW-0808">Transferase</keyword>
<dbReference type="InterPro" id="IPR018485">
    <property type="entry name" value="FGGY_C"/>
</dbReference>
<dbReference type="Pfam" id="PF02782">
    <property type="entry name" value="FGGY_C"/>
    <property type="match status" value="1"/>
</dbReference>
<proteinExistence type="inferred from homology"/>
<dbReference type="EMBL" id="CADCWF010000109">
    <property type="protein sequence ID" value="CAA9550772.1"/>
    <property type="molecule type" value="Genomic_DNA"/>
</dbReference>
<dbReference type="Gene3D" id="3.30.420.40">
    <property type="match status" value="2"/>
</dbReference>